<reference evidence="1 2" key="1">
    <citation type="submission" date="2023-08" db="EMBL/GenBank/DDBJ databases">
        <title>Implementing the SeqCode for naming new Mesorhizobium species isolated from Vachellia karroo root nodules.</title>
        <authorList>
            <person name="Van Lill M."/>
        </authorList>
    </citation>
    <scope>NUCLEOTIDE SEQUENCE [LARGE SCALE GENOMIC DNA]</scope>
    <source>
        <strain evidence="1 2">VK22B</strain>
    </source>
</reference>
<evidence type="ECO:0000313" key="2">
    <source>
        <dbReference type="Proteomes" id="UP001271249"/>
    </source>
</evidence>
<dbReference type="Proteomes" id="UP001271249">
    <property type="component" value="Unassembled WGS sequence"/>
</dbReference>
<proteinExistence type="predicted"/>
<dbReference type="Gene3D" id="3.40.50.410">
    <property type="entry name" value="von Willebrand factor, type A domain"/>
    <property type="match status" value="1"/>
</dbReference>
<comment type="caution">
    <text evidence="1">The sequence shown here is derived from an EMBL/GenBank/DDBJ whole genome shotgun (WGS) entry which is preliminary data.</text>
</comment>
<sequence>MALALLASSPCSPIAAGGLRKPGVDLELVLAVDVSSSMSLAEQRVQRDGYVSAFRHPDIAKAIGSGANGAIAVSYLEWAGPRHQTVLMPWTIVGSPEEAKRFADTLATKPIVAEAGTSISGGLLAAAGLLAHSQAAAERRVIDISGDGPNNAGPPVGPMRDMLTGLGITINGLPVSLPYGGANGFQSFGGQYLSLYYEHCVIGGPDAFVIGINDLAMFEVAIRRKLLLEIAGQPARPRLASYARPGTLTFDCSTPGTAPR</sequence>
<keyword evidence="2" id="KW-1185">Reference proteome</keyword>
<dbReference type="InterPro" id="IPR036465">
    <property type="entry name" value="vWFA_dom_sf"/>
</dbReference>
<dbReference type="SUPFAM" id="SSF53300">
    <property type="entry name" value="vWA-like"/>
    <property type="match status" value="1"/>
</dbReference>
<dbReference type="EMBL" id="JAVIJC010000033">
    <property type="protein sequence ID" value="MDX8495050.1"/>
    <property type="molecule type" value="Genomic_DNA"/>
</dbReference>
<evidence type="ECO:0000313" key="1">
    <source>
        <dbReference type="EMBL" id="MDX8495050.1"/>
    </source>
</evidence>
<dbReference type="Pfam" id="PF06707">
    <property type="entry name" value="DUF1194"/>
    <property type="match status" value="1"/>
</dbReference>
<organism evidence="1 2">
    <name type="scientific">Mesorhizobium captivum</name>
    <dbReference type="NCBI Taxonomy" id="3072319"/>
    <lineage>
        <taxon>Bacteria</taxon>
        <taxon>Pseudomonadati</taxon>
        <taxon>Pseudomonadota</taxon>
        <taxon>Alphaproteobacteria</taxon>
        <taxon>Hyphomicrobiales</taxon>
        <taxon>Phyllobacteriaceae</taxon>
        <taxon>Mesorhizobium</taxon>
    </lineage>
</organism>
<dbReference type="InterPro" id="IPR010607">
    <property type="entry name" value="DUF1194"/>
</dbReference>
<dbReference type="RefSeq" id="WP_320228842.1">
    <property type="nucleotide sequence ID" value="NZ_JAVIJB010000007.1"/>
</dbReference>
<name>A0ABU4Z9T8_9HYPH</name>
<protein>
    <submittedName>
        <fullName evidence="1">DUF1194 domain-containing protein</fullName>
    </submittedName>
</protein>
<gene>
    <name evidence="1" type="ORF">RFN29_26175</name>
</gene>
<accession>A0ABU4Z9T8</accession>